<dbReference type="SMART" id="SM00558">
    <property type="entry name" value="JmjC"/>
    <property type="match status" value="1"/>
</dbReference>
<dbReference type="PROSITE" id="PS51805">
    <property type="entry name" value="EPHD"/>
    <property type="match status" value="1"/>
</dbReference>
<dbReference type="GO" id="GO:0008270">
    <property type="term" value="F:zinc ion binding"/>
    <property type="evidence" value="ECO:0007669"/>
    <property type="project" value="UniProtKB-KW"/>
</dbReference>
<comment type="caution">
    <text evidence="7">The sequence shown here is derived from an EMBL/GenBank/DDBJ whole genome shotgun (WGS) entry which is preliminary data.</text>
</comment>
<dbReference type="PANTHER" id="PTHR10694">
    <property type="entry name" value="LYSINE-SPECIFIC DEMETHYLASE"/>
    <property type="match status" value="1"/>
</dbReference>
<dbReference type="GO" id="GO:0010468">
    <property type="term" value="P:regulation of gene expression"/>
    <property type="evidence" value="ECO:0007669"/>
    <property type="project" value="TreeGrafter"/>
</dbReference>
<feature type="domain" description="PHD-type" evidence="6">
    <location>
        <begin position="410"/>
        <end position="445"/>
    </location>
</feature>
<name>A0AAN4ZC45_9BILA</name>
<keyword evidence="3" id="KW-0862">Zinc</keyword>
<organism evidence="7 8">
    <name type="scientific">Pristionchus mayeri</name>
    <dbReference type="NCBI Taxonomy" id="1317129"/>
    <lineage>
        <taxon>Eukaryota</taxon>
        <taxon>Metazoa</taxon>
        <taxon>Ecdysozoa</taxon>
        <taxon>Nematoda</taxon>
        <taxon>Chromadorea</taxon>
        <taxon>Rhabditida</taxon>
        <taxon>Rhabditina</taxon>
        <taxon>Diplogasteromorpha</taxon>
        <taxon>Diplogasteroidea</taxon>
        <taxon>Neodiplogasteridae</taxon>
        <taxon>Pristionchus</taxon>
    </lineage>
</organism>
<feature type="domain" description="JmjC" evidence="5">
    <location>
        <begin position="42"/>
        <end position="206"/>
    </location>
</feature>
<keyword evidence="2" id="KW-0863">Zinc-finger</keyword>
<reference evidence="8" key="1">
    <citation type="submission" date="2022-10" db="EMBL/GenBank/DDBJ databases">
        <title>Genome assembly of Pristionchus species.</title>
        <authorList>
            <person name="Yoshida K."/>
            <person name="Sommer R.J."/>
        </authorList>
    </citation>
    <scope>NUCLEOTIDE SEQUENCE [LARGE SCALE GENOMIC DNA]</scope>
    <source>
        <strain evidence="8">RS5460</strain>
    </source>
</reference>
<dbReference type="EMBL" id="BTRK01000002">
    <property type="protein sequence ID" value="GMR38438.1"/>
    <property type="molecule type" value="Genomic_DNA"/>
</dbReference>
<feature type="non-terminal residue" evidence="7">
    <location>
        <position position="1"/>
    </location>
</feature>
<protein>
    <recommendedName>
        <fullName evidence="9">JmjC domain-containing protein</fullName>
    </recommendedName>
</protein>
<dbReference type="InterPro" id="IPR003347">
    <property type="entry name" value="JmjC_dom"/>
</dbReference>
<dbReference type="GO" id="GO:0000785">
    <property type="term" value="C:chromatin"/>
    <property type="evidence" value="ECO:0007669"/>
    <property type="project" value="TreeGrafter"/>
</dbReference>
<dbReference type="Gene3D" id="2.60.120.650">
    <property type="entry name" value="Cupin"/>
    <property type="match status" value="1"/>
</dbReference>
<evidence type="ECO:0000256" key="2">
    <source>
        <dbReference type="ARBA" id="ARBA00022771"/>
    </source>
</evidence>
<keyword evidence="1" id="KW-0479">Metal-binding</keyword>
<dbReference type="PROSITE" id="PS51184">
    <property type="entry name" value="JMJC"/>
    <property type="match status" value="1"/>
</dbReference>
<gene>
    <name evidence="7" type="ORF">PMAYCL1PPCAC_08633</name>
</gene>
<dbReference type="GO" id="GO:0005634">
    <property type="term" value="C:nucleus"/>
    <property type="evidence" value="ECO:0007669"/>
    <property type="project" value="TreeGrafter"/>
</dbReference>
<evidence type="ECO:0000256" key="4">
    <source>
        <dbReference type="SAM" id="SignalP"/>
    </source>
</evidence>
<keyword evidence="4" id="KW-0732">Signal</keyword>
<evidence type="ECO:0000259" key="5">
    <source>
        <dbReference type="PROSITE" id="PS51184"/>
    </source>
</evidence>
<proteinExistence type="predicted"/>
<dbReference type="Pfam" id="PF02373">
    <property type="entry name" value="JmjC"/>
    <property type="match status" value="1"/>
</dbReference>
<evidence type="ECO:0000313" key="7">
    <source>
        <dbReference type="EMBL" id="GMR38438.1"/>
    </source>
</evidence>
<feature type="non-terminal residue" evidence="7">
    <location>
        <position position="445"/>
    </location>
</feature>
<dbReference type="InterPro" id="IPR034732">
    <property type="entry name" value="EPHD"/>
</dbReference>
<evidence type="ECO:0000259" key="6">
    <source>
        <dbReference type="PROSITE" id="PS51805"/>
    </source>
</evidence>
<evidence type="ECO:0000256" key="3">
    <source>
        <dbReference type="ARBA" id="ARBA00022833"/>
    </source>
</evidence>
<evidence type="ECO:0000313" key="8">
    <source>
        <dbReference type="Proteomes" id="UP001328107"/>
    </source>
</evidence>
<dbReference type="AlphaFoldDB" id="A0AAN4ZC45"/>
<feature type="signal peptide" evidence="4">
    <location>
        <begin position="1"/>
        <end position="19"/>
    </location>
</feature>
<dbReference type="GO" id="GO:0032454">
    <property type="term" value="F:histone H3K9 demethylase activity"/>
    <property type="evidence" value="ECO:0007669"/>
    <property type="project" value="TreeGrafter"/>
</dbReference>
<feature type="chain" id="PRO_5042854002" description="JmjC domain-containing protein" evidence="4">
    <location>
        <begin position="20"/>
        <end position="445"/>
    </location>
</feature>
<accession>A0AAN4ZC45</accession>
<dbReference type="GO" id="GO:0051864">
    <property type="term" value="F:histone H3K36 demethylase activity"/>
    <property type="evidence" value="ECO:0007669"/>
    <property type="project" value="TreeGrafter"/>
</dbReference>
<dbReference type="Proteomes" id="UP001328107">
    <property type="component" value="Unassembled WGS sequence"/>
</dbReference>
<keyword evidence="8" id="KW-1185">Reference proteome</keyword>
<dbReference type="SUPFAM" id="SSF51197">
    <property type="entry name" value="Clavaminate synthase-like"/>
    <property type="match status" value="1"/>
</dbReference>
<dbReference type="PANTHER" id="PTHR10694:SF129">
    <property type="entry name" value="LYSINE-SPECIFIC DEMETHYLASE 4B-RELATED"/>
    <property type="match status" value="1"/>
</dbReference>
<evidence type="ECO:0000256" key="1">
    <source>
        <dbReference type="ARBA" id="ARBA00022723"/>
    </source>
</evidence>
<evidence type="ECO:0008006" key="9">
    <source>
        <dbReference type="Google" id="ProtNLM"/>
    </source>
</evidence>
<sequence length="445" mass="51854">VRSIFALLLSMNTIFRLLWEAMEKDDEAEPVYGADTEGSLYDDNVKTLNMDHLGTILDDIKANVRLPGVTTTYLYFGMWRTMFPWHAEDVDLYSINYLHHGAPKHWWAIPPEAADMFERMVSQLFPEDAAKCPAFLRHKNFIVHPDILKRYGIPFSMTTQEKNEIIITFPRGYHMGYNTGLNVAESTNFASDRWVDFAMNFVPCLCKKDSVKIDVAFFAQKYRDAHVFDKWFRYWGTVSADATRMRAIAEGKYKLVVQDWQLCKNENNFYEEKMLNERQSKCFPHCAVCEPFLPVACRKDTEKIPERSRRFITNNLFTKRDESSAFDSDIDVERKRKEKMMRMGDDDDHELIDPEESDILVCDNCKNFISFRVSVHVDCYARREAYDERDESTPWRCVRCCEKDELSIRTATCVLCELRGGALVRAVLGTTPTYVHVVCAIAHRR</sequence>